<gene>
    <name evidence="1" type="ORF">AN2V17_20890</name>
</gene>
<evidence type="ECO:0000313" key="2">
    <source>
        <dbReference type="Proteomes" id="UP001374599"/>
    </source>
</evidence>
<reference evidence="1" key="1">
    <citation type="submission" date="2023-09" db="EMBL/GenBank/DDBJ databases">
        <title>Vallitalea sediminicola and Vallitalea maricola sp. nov., anaerobic bacteria isolated from marine sediment.</title>
        <authorList>
            <person name="Hirano S."/>
            <person name="Maeda A."/>
            <person name="Terahara T."/>
            <person name="Mori K."/>
            <person name="Hamada M."/>
            <person name="Matsumoto R."/>
            <person name="Kobayashi T."/>
        </authorList>
    </citation>
    <scope>NUCLEOTIDE SEQUENCE</scope>
    <source>
        <strain evidence="1">AN17-2</strain>
    </source>
</reference>
<name>A0ACB5UJQ2_9FIRM</name>
<evidence type="ECO:0000313" key="1">
    <source>
        <dbReference type="EMBL" id="GMQ62857.1"/>
    </source>
</evidence>
<protein>
    <submittedName>
        <fullName evidence="1">Uncharacterized protein</fullName>
    </submittedName>
</protein>
<keyword evidence="2" id="KW-1185">Reference proteome</keyword>
<sequence length="42" mass="4928">MHEVFHSLEKWKQDKIINLAMKVFSQKPYSKASTDDIAFTTI</sequence>
<dbReference type="Proteomes" id="UP001374599">
    <property type="component" value="Unassembled WGS sequence"/>
</dbReference>
<proteinExistence type="predicted"/>
<organism evidence="1 2">
    <name type="scientific">Vallitalea maricola</name>
    <dbReference type="NCBI Taxonomy" id="3074433"/>
    <lineage>
        <taxon>Bacteria</taxon>
        <taxon>Bacillati</taxon>
        <taxon>Bacillota</taxon>
        <taxon>Clostridia</taxon>
        <taxon>Lachnospirales</taxon>
        <taxon>Vallitaleaceae</taxon>
        <taxon>Vallitalea</taxon>
    </lineage>
</organism>
<dbReference type="EMBL" id="BTPU01000031">
    <property type="protein sequence ID" value="GMQ62857.1"/>
    <property type="molecule type" value="Genomic_DNA"/>
</dbReference>
<accession>A0ACB5UJQ2</accession>
<comment type="caution">
    <text evidence="1">The sequence shown here is derived from an EMBL/GenBank/DDBJ whole genome shotgun (WGS) entry which is preliminary data.</text>
</comment>